<evidence type="ECO:0000313" key="1">
    <source>
        <dbReference type="EMBL" id="SUZ77024.1"/>
    </source>
</evidence>
<protein>
    <submittedName>
        <fullName evidence="1">Uncharacterized protein</fullName>
    </submittedName>
</protein>
<reference evidence="1" key="1">
    <citation type="submission" date="2018-05" db="EMBL/GenBank/DDBJ databases">
        <authorList>
            <person name="Lanie J.A."/>
            <person name="Ng W.-L."/>
            <person name="Kazmierczak K.M."/>
            <person name="Andrzejewski T.M."/>
            <person name="Davidsen T.M."/>
            <person name="Wayne K.J."/>
            <person name="Tettelin H."/>
            <person name="Glass J.I."/>
            <person name="Rusch D."/>
            <person name="Podicherti R."/>
            <person name="Tsui H.-C.T."/>
            <person name="Winkler M.E."/>
        </authorList>
    </citation>
    <scope>NUCLEOTIDE SEQUENCE</scope>
</reference>
<dbReference type="AlphaFoldDB" id="A0A381QDR9"/>
<proteinExistence type="predicted"/>
<sequence length="27" mass="2832">MKKAFSENLQQAAGKLEVRNGALVAAS</sequence>
<dbReference type="EMBL" id="UINC01001300">
    <property type="protein sequence ID" value="SUZ77024.1"/>
    <property type="molecule type" value="Genomic_DNA"/>
</dbReference>
<gene>
    <name evidence="1" type="ORF">METZ01_LOCUS29878</name>
</gene>
<accession>A0A381QDR9</accession>
<name>A0A381QDR9_9ZZZZ</name>
<organism evidence="1">
    <name type="scientific">marine metagenome</name>
    <dbReference type="NCBI Taxonomy" id="408172"/>
    <lineage>
        <taxon>unclassified sequences</taxon>
        <taxon>metagenomes</taxon>
        <taxon>ecological metagenomes</taxon>
    </lineage>
</organism>